<dbReference type="Pfam" id="PF01757">
    <property type="entry name" value="Acyl_transf_3"/>
    <property type="match status" value="1"/>
</dbReference>
<reference evidence="3 4" key="1">
    <citation type="submission" date="2016-10" db="EMBL/GenBank/DDBJ databases">
        <authorList>
            <person name="de Groot N.N."/>
        </authorList>
    </citation>
    <scope>NUCLEOTIDE SEQUENCE [LARGE SCALE GENOMIC DNA]</scope>
    <source>
        <strain evidence="3 4">Sb09</strain>
    </source>
</reference>
<feature type="transmembrane region" description="Helical" evidence="1">
    <location>
        <begin position="7"/>
        <end position="23"/>
    </location>
</feature>
<dbReference type="OrthoDB" id="9796461at2"/>
<evidence type="ECO:0000256" key="1">
    <source>
        <dbReference type="SAM" id="Phobius"/>
    </source>
</evidence>
<feature type="transmembrane region" description="Helical" evidence="1">
    <location>
        <begin position="166"/>
        <end position="188"/>
    </location>
</feature>
<dbReference type="EMBL" id="FNGX01000009">
    <property type="protein sequence ID" value="SDL94699.1"/>
    <property type="molecule type" value="Genomic_DNA"/>
</dbReference>
<dbReference type="AlphaFoldDB" id="A0A1G9P7H4"/>
<keyword evidence="3" id="KW-0012">Acyltransferase</keyword>
<keyword evidence="3" id="KW-0378">Hydrolase</keyword>
<evidence type="ECO:0000313" key="4">
    <source>
        <dbReference type="Proteomes" id="UP000183162"/>
    </source>
</evidence>
<proteinExistence type="predicted"/>
<protein>
    <submittedName>
        <fullName evidence="3">Peptidoglycan/LPS O-acetylase OafA/YrhL, contains acyltransferase and SGNH-hydrolase domains</fullName>
    </submittedName>
</protein>
<dbReference type="Proteomes" id="UP000183162">
    <property type="component" value="Unassembled WGS sequence"/>
</dbReference>
<evidence type="ECO:0000313" key="3">
    <source>
        <dbReference type="EMBL" id="SDL94699.1"/>
    </source>
</evidence>
<keyword evidence="1" id="KW-0472">Membrane</keyword>
<keyword evidence="1" id="KW-0812">Transmembrane</keyword>
<dbReference type="GO" id="GO:0009103">
    <property type="term" value="P:lipopolysaccharide biosynthetic process"/>
    <property type="evidence" value="ECO:0007669"/>
    <property type="project" value="TreeGrafter"/>
</dbReference>
<feature type="domain" description="Acyltransferase 3" evidence="2">
    <location>
        <begin position="4"/>
        <end position="341"/>
    </location>
</feature>
<dbReference type="InterPro" id="IPR050879">
    <property type="entry name" value="Acyltransferase_3"/>
</dbReference>
<feature type="transmembrane region" description="Helical" evidence="1">
    <location>
        <begin position="324"/>
        <end position="346"/>
    </location>
</feature>
<feature type="transmembrane region" description="Helical" evidence="1">
    <location>
        <begin position="194"/>
        <end position="218"/>
    </location>
</feature>
<keyword evidence="1" id="KW-1133">Transmembrane helix</keyword>
<feature type="transmembrane region" description="Helical" evidence="1">
    <location>
        <begin position="29"/>
        <end position="49"/>
    </location>
</feature>
<evidence type="ECO:0000259" key="2">
    <source>
        <dbReference type="Pfam" id="PF01757"/>
    </source>
</evidence>
<dbReference type="RefSeq" id="WP_074567357.1">
    <property type="nucleotide sequence ID" value="NZ_FNGX01000009.1"/>
</dbReference>
<dbReference type="PANTHER" id="PTHR23028">
    <property type="entry name" value="ACETYLTRANSFERASE"/>
    <property type="match status" value="1"/>
</dbReference>
<feature type="transmembrane region" description="Helical" evidence="1">
    <location>
        <begin position="296"/>
        <end position="318"/>
    </location>
</feature>
<organism evidence="3 4">
    <name type="scientific">Streptococcus equinus</name>
    <name type="common">Streptococcus bovis</name>
    <dbReference type="NCBI Taxonomy" id="1335"/>
    <lineage>
        <taxon>Bacteria</taxon>
        <taxon>Bacillati</taxon>
        <taxon>Bacillota</taxon>
        <taxon>Bacilli</taxon>
        <taxon>Lactobacillales</taxon>
        <taxon>Streptococcaceae</taxon>
        <taxon>Streptococcus</taxon>
    </lineage>
</organism>
<keyword evidence="3" id="KW-0808">Transferase</keyword>
<accession>A0A1G9P7H4</accession>
<name>A0A1G9P7H4_STREI</name>
<feature type="transmembrane region" description="Helical" evidence="1">
    <location>
        <begin position="134"/>
        <end position="154"/>
    </location>
</feature>
<dbReference type="GO" id="GO:0016020">
    <property type="term" value="C:membrane"/>
    <property type="evidence" value="ECO:0007669"/>
    <property type="project" value="TreeGrafter"/>
</dbReference>
<dbReference type="GO" id="GO:0016747">
    <property type="term" value="F:acyltransferase activity, transferring groups other than amino-acyl groups"/>
    <property type="evidence" value="ECO:0007669"/>
    <property type="project" value="InterPro"/>
</dbReference>
<feature type="transmembrane region" description="Helical" evidence="1">
    <location>
        <begin position="69"/>
        <end position="90"/>
    </location>
</feature>
<dbReference type="InterPro" id="IPR002656">
    <property type="entry name" value="Acyl_transf_3_dom"/>
</dbReference>
<gene>
    <name evidence="3" type="ORF">SAMN05216400_2024</name>
</gene>
<feature type="transmembrane region" description="Helical" evidence="1">
    <location>
        <begin position="238"/>
        <end position="255"/>
    </location>
</feature>
<feature type="transmembrane region" description="Helical" evidence="1">
    <location>
        <begin position="370"/>
        <end position="392"/>
    </location>
</feature>
<dbReference type="GO" id="GO:0016787">
    <property type="term" value="F:hydrolase activity"/>
    <property type="evidence" value="ECO:0007669"/>
    <property type="project" value="UniProtKB-KW"/>
</dbReference>
<dbReference type="PANTHER" id="PTHR23028:SF53">
    <property type="entry name" value="ACYL_TRANSF_3 DOMAIN-CONTAINING PROTEIN"/>
    <property type="match status" value="1"/>
</dbReference>
<feature type="transmembrane region" description="Helical" evidence="1">
    <location>
        <begin position="261"/>
        <end position="284"/>
    </location>
</feature>
<sequence length="597" mass="66809">MRIKWFSMVRVTGLLLVLFYHFFKTAFPGGFIGVDIFFTFSGYLITALLIDEYSRSKKIDLLGFYKRRFYRIVPPLILMILIVMPFTYLVRRDYVASIGSQVAAAIGFTTNFYEIITGGNYETQFIPHLFVHTWSLAIEMHFYLIWGFLVWLLGRRQDSLAKFRSLIFGLSLVFFAGSFLSMFVRAFFVDNVSTIYFSSLTHSFPFFLGAMAATMTGIKETTVRFKKNVRLWSTKRSILTMLVSAALLVLLMFILKFDQRITYLFGFVLASLFATVMIYAARILNDQTPNAKEPAIINYLADVSYGVYLFHWPFYIIFTQLMSNGFAVLLTVILSLVFSTLSYYVVEPFLAGKAPKLFGKPLDLEPYKKWILGGSAALAVVTLVTVMTAPAVGKFETSLLVSSLQQSQVNLNRTHTVAAGDAGALSDVTVIGDSVALRSSASFATLLPNAQLDAAVSRSFDNAFEIFQNEISSGTLSKTTVLAIGVNSLDHYQEDIQQFIDALPDGYRLVIVTPYNAGDEAKVKEARDYELSLAKSYSYITVADWYKAATNHPEIWNGTDGVHYSDANTKGANLYVKTIQQAIDKSAKKPAKGESDN</sequence>
<dbReference type="SUPFAM" id="SSF52266">
    <property type="entry name" value="SGNH hydrolase"/>
    <property type="match status" value="1"/>
</dbReference>